<protein>
    <submittedName>
        <fullName evidence="1">Uncharacterized protein</fullName>
    </submittedName>
</protein>
<gene>
    <name evidence="1" type="ORF">PEVE_00035119</name>
</gene>
<reference evidence="1 2" key="1">
    <citation type="submission" date="2022-05" db="EMBL/GenBank/DDBJ databases">
        <authorList>
            <consortium name="Genoscope - CEA"/>
            <person name="William W."/>
        </authorList>
    </citation>
    <scope>NUCLEOTIDE SEQUENCE [LARGE SCALE GENOMIC DNA]</scope>
</reference>
<keyword evidence="2" id="KW-1185">Reference proteome</keyword>
<dbReference type="EMBL" id="CALNXI010000054">
    <property type="protein sequence ID" value="CAH3017099.1"/>
    <property type="molecule type" value="Genomic_DNA"/>
</dbReference>
<sequence length="116" mass="13839">MQEDENVPDHSYHHIKHQFIVQDTKKCDCPAKIHVVDVTQKTISYWDGKQIISPAFFKNIRCFLKEEMMRKGRCFNEGDWMDEIPKVESNPVAMCYWCLYPVVILLRRIHSKYNGF</sequence>
<evidence type="ECO:0000313" key="2">
    <source>
        <dbReference type="Proteomes" id="UP001159427"/>
    </source>
</evidence>
<dbReference type="Proteomes" id="UP001159427">
    <property type="component" value="Unassembled WGS sequence"/>
</dbReference>
<accession>A0ABN8LIZ2</accession>
<proteinExistence type="predicted"/>
<evidence type="ECO:0000313" key="1">
    <source>
        <dbReference type="EMBL" id="CAH3017099.1"/>
    </source>
</evidence>
<organism evidence="1 2">
    <name type="scientific">Porites evermanni</name>
    <dbReference type="NCBI Taxonomy" id="104178"/>
    <lineage>
        <taxon>Eukaryota</taxon>
        <taxon>Metazoa</taxon>
        <taxon>Cnidaria</taxon>
        <taxon>Anthozoa</taxon>
        <taxon>Hexacorallia</taxon>
        <taxon>Scleractinia</taxon>
        <taxon>Fungiina</taxon>
        <taxon>Poritidae</taxon>
        <taxon>Porites</taxon>
    </lineage>
</organism>
<comment type="caution">
    <text evidence="1">The sequence shown here is derived from an EMBL/GenBank/DDBJ whole genome shotgun (WGS) entry which is preliminary data.</text>
</comment>
<name>A0ABN8LIZ2_9CNID</name>